<evidence type="ECO:0000256" key="13">
    <source>
        <dbReference type="ARBA" id="ARBA00047880"/>
    </source>
</evidence>
<evidence type="ECO:0000256" key="2">
    <source>
        <dbReference type="ARBA" id="ARBA00004726"/>
    </source>
</evidence>
<dbReference type="SMART" id="SM00904">
    <property type="entry name" value="Flavokinase"/>
    <property type="match status" value="1"/>
</dbReference>
<dbReference type="InterPro" id="IPR014729">
    <property type="entry name" value="Rossmann-like_a/b/a_fold"/>
</dbReference>
<evidence type="ECO:0000256" key="16">
    <source>
        <dbReference type="SAM" id="MobiDB-lite"/>
    </source>
</evidence>
<gene>
    <name evidence="18" type="primary">ribF</name>
    <name evidence="18" type="ORF">E4P82_00170</name>
</gene>
<comment type="similarity">
    <text evidence="15">Belongs to the ribF family.</text>
</comment>
<feature type="domain" description="Riboflavin kinase" evidence="17">
    <location>
        <begin position="184"/>
        <end position="308"/>
    </location>
</feature>
<comment type="catalytic activity">
    <reaction evidence="13 15">
        <text>riboflavin + ATP = FMN + ADP + H(+)</text>
        <dbReference type="Rhea" id="RHEA:14357"/>
        <dbReference type="ChEBI" id="CHEBI:15378"/>
        <dbReference type="ChEBI" id="CHEBI:30616"/>
        <dbReference type="ChEBI" id="CHEBI:57986"/>
        <dbReference type="ChEBI" id="CHEBI:58210"/>
        <dbReference type="ChEBI" id="CHEBI:456216"/>
        <dbReference type="EC" id="2.7.1.26"/>
    </reaction>
</comment>
<keyword evidence="19" id="KW-1185">Reference proteome</keyword>
<evidence type="ECO:0000256" key="14">
    <source>
        <dbReference type="ARBA" id="ARBA00049494"/>
    </source>
</evidence>
<dbReference type="NCBIfam" id="NF004160">
    <property type="entry name" value="PRK05627.1-3"/>
    <property type="match status" value="1"/>
</dbReference>
<keyword evidence="4 15" id="KW-0285">Flavoprotein</keyword>
<evidence type="ECO:0000256" key="11">
    <source>
        <dbReference type="ARBA" id="ARBA00022840"/>
    </source>
</evidence>
<dbReference type="SUPFAM" id="SSF82114">
    <property type="entry name" value="Riboflavin kinase-like"/>
    <property type="match status" value="1"/>
</dbReference>
<evidence type="ECO:0000256" key="10">
    <source>
        <dbReference type="ARBA" id="ARBA00022827"/>
    </source>
</evidence>
<keyword evidence="10 15" id="KW-0274">FAD</keyword>
<feature type="compositionally biased region" description="Pro residues" evidence="16">
    <location>
        <begin position="313"/>
        <end position="325"/>
    </location>
</feature>
<dbReference type="PANTHER" id="PTHR22749:SF6">
    <property type="entry name" value="RIBOFLAVIN KINASE"/>
    <property type="match status" value="1"/>
</dbReference>
<dbReference type="InterPro" id="IPR023468">
    <property type="entry name" value="Riboflavin_kinase"/>
</dbReference>
<sequence length="344" mass="38306">MELIRGQHNLRPRHRGCVATIGNFDGVHLGHRLILDQLADQAAQLRLPRLVITFEPQPQEFFAGPNAPPARLMRLREKLLALEDLGIERVLCLEFDHRLAAMPAEAFIDDLLVERLGVRHLVIGDDFRFGHRRAGNFDLLVEAGQRHGFTVADSHSHSLDGERVSSTRIRQALARGDLELAARLLGRPYDLCGRVAHGDRRGRTIGFPTANIHLHRRVTPVSGVHAVLVGDPALPPWPGIANVGRRPTVAGERERLEVHLLDFQGDLYGRHVKVDFLHYLRPEQRFESLTALQAQIRRDEQAARVYFAERGIPLPPPSAPLPPPGAGSSPHALPKGEERSRIGS</sequence>
<keyword evidence="12" id="KW-0511">Multifunctional enzyme</keyword>
<comment type="pathway">
    <text evidence="2 15">Cofactor biosynthesis; FAD biosynthesis; FAD from FMN: step 1/1.</text>
</comment>
<feature type="region of interest" description="Disordered" evidence="16">
    <location>
        <begin position="308"/>
        <end position="344"/>
    </location>
</feature>
<protein>
    <recommendedName>
        <fullName evidence="15">Riboflavin biosynthesis protein</fullName>
    </recommendedName>
    <domain>
        <recommendedName>
            <fullName evidence="15">Riboflavin kinase</fullName>
            <ecNumber evidence="15">2.7.1.26</ecNumber>
        </recommendedName>
        <alternativeName>
            <fullName evidence="15">Flavokinase</fullName>
        </alternativeName>
    </domain>
    <domain>
        <recommendedName>
            <fullName evidence="15">FMN adenylyltransferase</fullName>
            <ecNumber evidence="15">2.7.7.2</ecNumber>
        </recommendedName>
        <alternativeName>
            <fullName evidence="15">FAD pyrophosphorylase</fullName>
        </alternativeName>
        <alternativeName>
            <fullName evidence="15">FAD synthase</fullName>
        </alternativeName>
    </domain>
</protein>
<accession>A0ABX1TEI6</accession>
<evidence type="ECO:0000313" key="18">
    <source>
        <dbReference type="EMBL" id="NMQ17755.1"/>
    </source>
</evidence>
<keyword evidence="6 15" id="KW-0808">Transferase</keyword>
<evidence type="ECO:0000256" key="12">
    <source>
        <dbReference type="ARBA" id="ARBA00023268"/>
    </source>
</evidence>
<evidence type="ECO:0000256" key="5">
    <source>
        <dbReference type="ARBA" id="ARBA00022643"/>
    </source>
</evidence>
<dbReference type="InterPro" id="IPR023465">
    <property type="entry name" value="Riboflavin_kinase_dom_sf"/>
</dbReference>
<name>A0ABX1TEI6_9GAMM</name>
<keyword evidence="7 15" id="KW-0548">Nucleotidyltransferase</keyword>
<dbReference type="GO" id="GO:0003919">
    <property type="term" value="F:FMN adenylyltransferase activity"/>
    <property type="evidence" value="ECO:0007669"/>
    <property type="project" value="UniProtKB-EC"/>
</dbReference>
<dbReference type="InterPro" id="IPR015864">
    <property type="entry name" value="FAD_synthase"/>
</dbReference>
<dbReference type="NCBIfam" id="NF004163">
    <property type="entry name" value="PRK05627.1-6"/>
    <property type="match status" value="1"/>
</dbReference>
<keyword evidence="11 15" id="KW-0067">ATP-binding</keyword>
<dbReference type="EC" id="2.7.1.26" evidence="15"/>
<evidence type="ECO:0000256" key="7">
    <source>
        <dbReference type="ARBA" id="ARBA00022695"/>
    </source>
</evidence>
<dbReference type="EMBL" id="SPMZ01000001">
    <property type="protein sequence ID" value="NMQ17755.1"/>
    <property type="molecule type" value="Genomic_DNA"/>
</dbReference>
<evidence type="ECO:0000256" key="4">
    <source>
        <dbReference type="ARBA" id="ARBA00022630"/>
    </source>
</evidence>
<organism evidence="18 19">
    <name type="scientific">Candidatus Competibacter phosphatis</name>
    <dbReference type="NCBI Taxonomy" id="221280"/>
    <lineage>
        <taxon>Bacteria</taxon>
        <taxon>Pseudomonadati</taxon>
        <taxon>Pseudomonadota</taxon>
        <taxon>Gammaproteobacteria</taxon>
        <taxon>Candidatus Competibacteraceae</taxon>
        <taxon>Candidatus Competibacter</taxon>
    </lineage>
</organism>
<dbReference type="NCBIfam" id="NF004159">
    <property type="entry name" value="PRK05627.1-2"/>
    <property type="match status" value="1"/>
</dbReference>
<keyword evidence="8 15" id="KW-0547">Nucleotide-binding</keyword>
<evidence type="ECO:0000256" key="9">
    <source>
        <dbReference type="ARBA" id="ARBA00022777"/>
    </source>
</evidence>
<keyword evidence="9 15" id="KW-0418">Kinase</keyword>
<keyword evidence="5 15" id="KW-0288">FMN</keyword>
<dbReference type="PANTHER" id="PTHR22749">
    <property type="entry name" value="RIBOFLAVIN KINASE/FMN ADENYLYLTRANSFERASE"/>
    <property type="match status" value="1"/>
</dbReference>
<evidence type="ECO:0000259" key="17">
    <source>
        <dbReference type="SMART" id="SM00904"/>
    </source>
</evidence>
<dbReference type="InterPro" id="IPR002606">
    <property type="entry name" value="Riboflavin_kinase_bac"/>
</dbReference>
<reference evidence="18 19" key="1">
    <citation type="submission" date="2019-03" db="EMBL/GenBank/DDBJ databases">
        <title>Metabolic reconstructions from genomes of highly enriched 'Candidatus Accumulibacter' and 'Candidatus Competibacter' bioreactor populations.</title>
        <authorList>
            <person name="Annavajhala M.K."/>
            <person name="Welles L."/>
            <person name="Abbas B."/>
            <person name="Sorokin D."/>
            <person name="Park H."/>
            <person name="Van Loosdrecht M."/>
            <person name="Chandran K."/>
        </authorList>
    </citation>
    <scope>NUCLEOTIDE SEQUENCE [LARGE SCALE GENOMIC DNA]</scope>
    <source>
        <strain evidence="18 19">SBR_G</strain>
    </source>
</reference>
<dbReference type="RefSeq" id="WP_169247021.1">
    <property type="nucleotide sequence ID" value="NZ_SPMZ01000001.1"/>
</dbReference>
<dbReference type="Pfam" id="PF01687">
    <property type="entry name" value="Flavokinase"/>
    <property type="match status" value="1"/>
</dbReference>
<evidence type="ECO:0000256" key="3">
    <source>
        <dbReference type="ARBA" id="ARBA00005201"/>
    </source>
</evidence>
<dbReference type="EC" id="2.7.7.2" evidence="15"/>
<dbReference type="SUPFAM" id="SSF52374">
    <property type="entry name" value="Nucleotidylyl transferase"/>
    <property type="match status" value="1"/>
</dbReference>
<comment type="pathway">
    <text evidence="3 15">Cofactor biosynthesis; FMN biosynthesis; FMN from riboflavin (ATP route): step 1/1.</text>
</comment>
<evidence type="ECO:0000256" key="8">
    <source>
        <dbReference type="ARBA" id="ARBA00022741"/>
    </source>
</evidence>
<dbReference type="GO" id="GO:0008531">
    <property type="term" value="F:riboflavin kinase activity"/>
    <property type="evidence" value="ECO:0007669"/>
    <property type="project" value="UniProtKB-EC"/>
</dbReference>
<comment type="caution">
    <text evidence="18">The sequence shown here is derived from an EMBL/GenBank/DDBJ whole genome shotgun (WGS) entry which is preliminary data.</text>
</comment>
<feature type="compositionally biased region" description="Basic and acidic residues" evidence="16">
    <location>
        <begin position="334"/>
        <end position="344"/>
    </location>
</feature>
<comment type="function">
    <text evidence="1">Catalyzes the phosphorylation of riboflavin to FMN followed by the adenylation of FMN to FAD.</text>
</comment>
<evidence type="ECO:0000256" key="15">
    <source>
        <dbReference type="PIRNR" id="PIRNR004491"/>
    </source>
</evidence>
<dbReference type="Gene3D" id="2.40.30.30">
    <property type="entry name" value="Riboflavin kinase-like"/>
    <property type="match status" value="1"/>
</dbReference>
<dbReference type="NCBIfam" id="TIGR00083">
    <property type="entry name" value="ribF"/>
    <property type="match status" value="1"/>
</dbReference>
<dbReference type="PIRSF" id="PIRSF004491">
    <property type="entry name" value="FAD_Synth"/>
    <property type="match status" value="1"/>
</dbReference>
<comment type="catalytic activity">
    <reaction evidence="14 15">
        <text>FMN + ATP + H(+) = FAD + diphosphate</text>
        <dbReference type="Rhea" id="RHEA:17237"/>
        <dbReference type="ChEBI" id="CHEBI:15378"/>
        <dbReference type="ChEBI" id="CHEBI:30616"/>
        <dbReference type="ChEBI" id="CHEBI:33019"/>
        <dbReference type="ChEBI" id="CHEBI:57692"/>
        <dbReference type="ChEBI" id="CHEBI:58210"/>
        <dbReference type="EC" id="2.7.7.2"/>
    </reaction>
</comment>
<dbReference type="InterPro" id="IPR015865">
    <property type="entry name" value="Riboflavin_kinase_bac/euk"/>
</dbReference>
<dbReference type="Pfam" id="PF06574">
    <property type="entry name" value="FAD_syn"/>
    <property type="match status" value="1"/>
</dbReference>
<evidence type="ECO:0000256" key="1">
    <source>
        <dbReference type="ARBA" id="ARBA00002121"/>
    </source>
</evidence>
<dbReference type="CDD" id="cd02064">
    <property type="entry name" value="FAD_synthetase_N"/>
    <property type="match status" value="1"/>
</dbReference>
<proteinExistence type="inferred from homology"/>
<dbReference type="Proteomes" id="UP000760480">
    <property type="component" value="Unassembled WGS sequence"/>
</dbReference>
<dbReference type="Gene3D" id="3.40.50.620">
    <property type="entry name" value="HUPs"/>
    <property type="match status" value="1"/>
</dbReference>
<evidence type="ECO:0000256" key="6">
    <source>
        <dbReference type="ARBA" id="ARBA00022679"/>
    </source>
</evidence>
<evidence type="ECO:0000313" key="19">
    <source>
        <dbReference type="Proteomes" id="UP000760480"/>
    </source>
</evidence>